<feature type="compositionally biased region" description="Polar residues" evidence="1">
    <location>
        <begin position="41"/>
        <end position="53"/>
    </location>
</feature>
<dbReference type="Proteomes" id="UP000193925">
    <property type="component" value="Chromosome AFERRI"/>
</dbReference>
<keyword evidence="3" id="KW-1185">Reference proteome</keyword>
<evidence type="ECO:0008006" key="4">
    <source>
        <dbReference type="Google" id="ProtNLM"/>
    </source>
</evidence>
<name>A0ABY1MTT2_9PROT</name>
<evidence type="ECO:0000256" key="1">
    <source>
        <dbReference type="SAM" id="MobiDB-lite"/>
    </source>
</evidence>
<evidence type="ECO:0000313" key="2">
    <source>
        <dbReference type="EMBL" id="SMH67073.1"/>
    </source>
</evidence>
<dbReference type="EMBL" id="LT841305">
    <property type="protein sequence ID" value="SMH67073.1"/>
    <property type="molecule type" value="Genomic_DNA"/>
</dbReference>
<proteinExistence type="predicted"/>
<organism evidence="2 3">
    <name type="scientific">Acidithiobacillus ferrivorans</name>
    <dbReference type="NCBI Taxonomy" id="160808"/>
    <lineage>
        <taxon>Bacteria</taxon>
        <taxon>Pseudomonadati</taxon>
        <taxon>Pseudomonadota</taxon>
        <taxon>Acidithiobacillia</taxon>
        <taxon>Acidithiobacillales</taxon>
        <taxon>Acidithiobacillaceae</taxon>
        <taxon>Acidithiobacillus</taxon>
    </lineage>
</organism>
<protein>
    <recommendedName>
        <fullName evidence="4">Integrase</fullName>
    </recommendedName>
</protein>
<feature type="region of interest" description="Disordered" evidence="1">
    <location>
        <begin position="34"/>
        <end position="53"/>
    </location>
</feature>
<gene>
    <name evidence="2" type="ORF">AFERRI_50274</name>
</gene>
<dbReference type="SUPFAM" id="SSF56349">
    <property type="entry name" value="DNA breaking-rejoining enzymes"/>
    <property type="match status" value="1"/>
</dbReference>
<dbReference type="InterPro" id="IPR011010">
    <property type="entry name" value="DNA_brk_join_enz"/>
</dbReference>
<evidence type="ECO:0000313" key="3">
    <source>
        <dbReference type="Proteomes" id="UP000193925"/>
    </source>
</evidence>
<reference evidence="2 3" key="1">
    <citation type="submission" date="2017-03" db="EMBL/GenBank/DDBJ databases">
        <authorList>
            <person name="Regsiter A."/>
            <person name="William W."/>
        </authorList>
    </citation>
    <scope>NUCLEOTIDE SEQUENCE [LARGE SCALE GENOMIC DNA]</scope>
    <source>
        <strain evidence="2">PRJEB5721</strain>
    </source>
</reference>
<accession>A0ABY1MTT2</accession>
<sequence length="53" mass="5765">MADLKELGGWASLEMVQRYAHLSPDHTAQYAANVGVHGTKMAQSPPRTVSQRA</sequence>